<evidence type="ECO:0000259" key="4">
    <source>
        <dbReference type="PROSITE" id="PS51770"/>
    </source>
</evidence>
<dbReference type="PROSITE" id="PS51770">
    <property type="entry name" value="HOTDOG_ACOT"/>
    <property type="match status" value="1"/>
</dbReference>
<accession>A0A2K8UG53</accession>
<dbReference type="PANTHER" id="PTHR11049">
    <property type="entry name" value="ACYL COENZYME A THIOESTER HYDROLASE"/>
    <property type="match status" value="1"/>
</dbReference>
<evidence type="ECO:0000256" key="3">
    <source>
        <dbReference type="PROSITE-ProRule" id="PRU01106"/>
    </source>
</evidence>
<evidence type="ECO:0000256" key="2">
    <source>
        <dbReference type="ARBA" id="ARBA00022801"/>
    </source>
</evidence>
<protein>
    <submittedName>
        <fullName evidence="5">Acyl-CoA thioesterase</fullName>
    </submittedName>
</protein>
<dbReference type="AlphaFoldDB" id="A0A2K8UG53"/>
<dbReference type="SUPFAM" id="SSF54637">
    <property type="entry name" value="Thioesterase/thiol ester dehydrase-isomerase"/>
    <property type="match status" value="1"/>
</dbReference>
<dbReference type="PANTHER" id="PTHR11049:SF5">
    <property type="entry name" value="ACYL-COA THIOESTER HYDROLASE YCIA"/>
    <property type="match status" value="1"/>
</dbReference>
<dbReference type="GO" id="GO:0009062">
    <property type="term" value="P:fatty acid catabolic process"/>
    <property type="evidence" value="ECO:0007669"/>
    <property type="project" value="TreeGrafter"/>
</dbReference>
<dbReference type="Pfam" id="PF03061">
    <property type="entry name" value="4HBT"/>
    <property type="match status" value="1"/>
</dbReference>
<evidence type="ECO:0000313" key="6">
    <source>
        <dbReference type="Proteomes" id="UP000232638"/>
    </source>
</evidence>
<evidence type="ECO:0000313" key="5">
    <source>
        <dbReference type="EMBL" id="AUB84101.1"/>
    </source>
</evidence>
<dbReference type="KEGG" id="tsy:THSYN_26305"/>
<reference evidence="5 6" key="1">
    <citation type="submission" date="2017-03" db="EMBL/GenBank/DDBJ databases">
        <title>Complete genome sequence of Candidatus 'Thiodictyon syntrophicum' sp. nov. strain Cad16T, a photolithoautotroph purple sulfur bacterium isolated from an alpine meromictic lake.</title>
        <authorList>
            <person name="Luedin S.M."/>
            <person name="Pothier J.F."/>
            <person name="Danza F."/>
            <person name="Storelli N."/>
            <person name="Wittwer M."/>
            <person name="Tonolla M."/>
        </authorList>
    </citation>
    <scope>NUCLEOTIDE SEQUENCE [LARGE SCALE GENOMIC DNA]</scope>
    <source>
        <strain evidence="5 6">Cad16T</strain>
    </source>
</reference>
<evidence type="ECO:0000256" key="1">
    <source>
        <dbReference type="ARBA" id="ARBA00010458"/>
    </source>
</evidence>
<dbReference type="GO" id="GO:0006637">
    <property type="term" value="P:acyl-CoA metabolic process"/>
    <property type="evidence" value="ECO:0007669"/>
    <property type="project" value="TreeGrafter"/>
</dbReference>
<dbReference type="InterPro" id="IPR040170">
    <property type="entry name" value="Cytosol_ACT"/>
</dbReference>
<dbReference type="CDD" id="cd03442">
    <property type="entry name" value="BFIT_BACH"/>
    <property type="match status" value="1"/>
</dbReference>
<comment type="similarity">
    <text evidence="1">Belongs to the acyl coenzyme A hydrolase family.</text>
</comment>
<organism evidence="5 6">
    <name type="scientific">Candidatus Thiodictyon syntrophicum</name>
    <dbReference type="NCBI Taxonomy" id="1166950"/>
    <lineage>
        <taxon>Bacteria</taxon>
        <taxon>Pseudomonadati</taxon>
        <taxon>Pseudomonadota</taxon>
        <taxon>Gammaproteobacteria</taxon>
        <taxon>Chromatiales</taxon>
        <taxon>Chromatiaceae</taxon>
        <taxon>Thiodictyon</taxon>
    </lineage>
</organism>
<dbReference type="GO" id="GO:0005829">
    <property type="term" value="C:cytosol"/>
    <property type="evidence" value="ECO:0007669"/>
    <property type="project" value="TreeGrafter"/>
</dbReference>
<dbReference type="Gene3D" id="3.10.129.10">
    <property type="entry name" value="Hotdog Thioesterase"/>
    <property type="match status" value="1"/>
</dbReference>
<dbReference type="InterPro" id="IPR029069">
    <property type="entry name" value="HotDog_dom_sf"/>
</dbReference>
<feature type="domain" description="HotDog ACOT-type" evidence="4">
    <location>
        <begin position="13"/>
        <end position="126"/>
    </location>
</feature>
<dbReference type="GO" id="GO:0052816">
    <property type="term" value="F:long-chain fatty acyl-CoA hydrolase activity"/>
    <property type="evidence" value="ECO:0007669"/>
    <property type="project" value="TreeGrafter"/>
</dbReference>
<dbReference type="RefSeq" id="WP_100921768.1">
    <property type="nucleotide sequence ID" value="NZ_CP020370.1"/>
</dbReference>
<dbReference type="Proteomes" id="UP000232638">
    <property type="component" value="Chromosome"/>
</dbReference>
<gene>
    <name evidence="5" type="ORF">THSYN_26305</name>
</gene>
<dbReference type="OrthoDB" id="9801856at2"/>
<keyword evidence="6" id="KW-1185">Reference proteome</keyword>
<sequence length="140" mass="15249">MSDPTQPQPRRLDAWRLAIRVVAMPADTNAYGDIFGGWIMSQADVAGSTIAIEAAQGRVATVAVKEFRFVTPVLVGDLTELHARMVHIGNTSISVEVDVWAQGEPDPKSRRHAAHAVFVYVAVDAQGRPRPIPRPESQLV</sequence>
<dbReference type="InterPro" id="IPR006683">
    <property type="entry name" value="Thioestr_dom"/>
</dbReference>
<proteinExistence type="inferred from homology"/>
<name>A0A2K8UG53_9GAMM</name>
<dbReference type="InterPro" id="IPR033120">
    <property type="entry name" value="HOTDOG_ACOT"/>
</dbReference>
<dbReference type="EMBL" id="CP020370">
    <property type="protein sequence ID" value="AUB84101.1"/>
    <property type="molecule type" value="Genomic_DNA"/>
</dbReference>
<keyword evidence="2 3" id="KW-0378">Hydrolase</keyword>